<dbReference type="GO" id="GO:0005525">
    <property type="term" value="F:GTP binding"/>
    <property type="evidence" value="ECO:0007669"/>
    <property type="project" value="InterPro"/>
</dbReference>
<accession>U6MC92</accession>
<dbReference type="GeneID" id="25335243"/>
<dbReference type="AlphaFoldDB" id="U6MC92"/>
<dbReference type="OrthoDB" id="8954335at2759"/>
<evidence type="ECO:0000313" key="2">
    <source>
        <dbReference type="Proteomes" id="UP000030763"/>
    </source>
</evidence>
<dbReference type="Gene3D" id="3.30.300.20">
    <property type="match status" value="1"/>
</dbReference>
<reference evidence="1" key="2">
    <citation type="submission" date="2013-10" db="EMBL/GenBank/DDBJ databases">
        <authorList>
            <person name="Aslett M."/>
        </authorList>
    </citation>
    <scope>NUCLEOTIDE SEQUENCE [LARGE SCALE GENOMIC DNA]</scope>
    <source>
        <strain evidence="1">Weybridge</strain>
    </source>
</reference>
<proteinExistence type="predicted"/>
<evidence type="ECO:0000313" key="1">
    <source>
        <dbReference type="EMBL" id="CDJ61857.1"/>
    </source>
</evidence>
<dbReference type="InterPro" id="IPR005662">
    <property type="entry name" value="GTPase_Era-like"/>
</dbReference>
<name>U6MC92_EIMMA</name>
<dbReference type="SUPFAM" id="SSF54814">
    <property type="entry name" value="Prokaryotic type KH domain (KH-domain type II)"/>
    <property type="match status" value="1"/>
</dbReference>
<dbReference type="PANTHER" id="PTHR42698">
    <property type="entry name" value="GTPASE ERA"/>
    <property type="match status" value="1"/>
</dbReference>
<gene>
    <name evidence="1" type="ORF">EMWEY_00012570</name>
</gene>
<dbReference type="GO" id="GO:0043024">
    <property type="term" value="F:ribosomal small subunit binding"/>
    <property type="evidence" value="ECO:0007669"/>
    <property type="project" value="TreeGrafter"/>
</dbReference>
<protein>
    <submittedName>
        <fullName evidence="1">Uncharacterized protein</fullName>
    </submittedName>
</protein>
<dbReference type="Proteomes" id="UP000030763">
    <property type="component" value="Unassembled WGS sequence"/>
</dbReference>
<dbReference type="CDD" id="cd22534">
    <property type="entry name" value="KH-II_Era"/>
    <property type="match status" value="1"/>
</dbReference>
<dbReference type="RefSeq" id="XP_013338507.1">
    <property type="nucleotide sequence ID" value="XM_013483053.1"/>
</dbReference>
<organism evidence="1 2">
    <name type="scientific">Eimeria maxima</name>
    <name type="common">Coccidian parasite</name>
    <dbReference type="NCBI Taxonomy" id="5804"/>
    <lineage>
        <taxon>Eukaryota</taxon>
        <taxon>Sar</taxon>
        <taxon>Alveolata</taxon>
        <taxon>Apicomplexa</taxon>
        <taxon>Conoidasida</taxon>
        <taxon>Coccidia</taxon>
        <taxon>Eucoccidiorida</taxon>
        <taxon>Eimeriorina</taxon>
        <taxon>Eimeriidae</taxon>
        <taxon>Eimeria</taxon>
    </lineage>
</organism>
<dbReference type="InterPro" id="IPR009019">
    <property type="entry name" value="KH_sf_prok-type"/>
</dbReference>
<sequence>MQRTSLSKVQQIEELIRTYLFCWFNKDVPYRISQRTVGWSQQEDGSIAVEQELVVRTAQVAKMICGVRGRILLQMRKNVTYKLEQLWGCIVHLNIFVRVAND</sequence>
<dbReference type="InterPro" id="IPR015946">
    <property type="entry name" value="KH_dom-like_a/b"/>
</dbReference>
<dbReference type="PANTHER" id="PTHR42698:SF1">
    <property type="entry name" value="GTPASE ERA, MITOCHONDRIAL"/>
    <property type="match status" value="1"/>
</dbReference>
<dbReference type="VEuPathDB" id="ToxoDB:EMWEY_00012570"/>
<dbReference type="GO" id="GO:0019843">
    <property type="term" value="F:rRNA binding"/>
    <property type="evidence" value="ECO:0007669"/>
    <property type="project" value="TreeGrafter"/>
</dbReference>
<keyword evidence="2" id="KW-1185">Reference proteome</keyword>
<reference evidence="1" key="1">
    <citation type="submission" date="2013-10" db="EMBL/GenBank/DDBJ databases">
        <title>Genomic analysis of the causative agents of coccidiosis in chickens.</title>
        <authorList>
            <person name="Reid A.J."/>
            <person name="Blake D."/>
            <person name="Billington K."/>
            <person name="Browne H."/>
            <person name="Dunn M."/>
            <person name="Hung S."/>
            <person name="Kawahara F."/>
            <person name="Miranda-Saavedra D."/>
            <person name="Mourier T."/>
            <person name="Nagra H."/>
            <person name="Otto T.D."/>
            <person name="Rawlings N."/>
            <person name="Sanchez A."/>
            <person name="Sanders M."/>
            <person name="Subramaniam C."/>
            <person name="Tay Y."/>
            <person name="Dear P."/>
            <person name="Doerig C."/>
            <person name="Gruber A."/>
            <person name="Parkinson J."/>
            <person name="Shirley M."/>
            <person name="Wan K.L."/>
            <person name="Berriman M."/>
            <person name="Tomley F."/>
            <person name="Pain A."/>
        </authorList>
    </citation>
    <scope>NUCLEOTIDE SEQUENCE [LARGE SCALE GENOMIC DNA]</scope>
    <source>
        <strain evidence="1">Weybridge</strain>
    </source>
</reference>
<dbReference type="EMBL" id="HG722255">
    <property type="protein sequence ID" value="CDJ61857.1"/>
    <property type="molecule type" value="Genomic_DNA"/>
</dbReference>
<dbReference type="GO" id="GO:0000028">
    <property type="term" value="P:ribosomal small subunit assembly"/>
    <property type="evidence" value="ECO:0007669"/>
    <property type="project" value="TreeGrafter"/>
</dbReference>